<proteinExistence type="predicted"/>
<dbReference type="InterPro" id="IPR023869">
    <property type="entry name" value="tRNA_Adeno_NH3ase_assoc_put"/>
</dbReference>
<evidence type="ECO:0000313" key="2">
    <source>
        <dbReference type="Proteomes" id="UP000198226"/>
    </source>
</evidence>
<dbReference type="Proteomes" id="UP000198226">
    <property type="component" value="Chromosome I"/>
</dbReference>
<sequence>MSYFAAAAVRVEGGWSAAEVNLRGATDVDEVADRLRDVAPDAEVSLLFVEADDAYLVLLRLDEGEDLRVFGSDSAYAEESRLGALLVGDLKTSVTDLDDVDEPPSTTVGGGDEESGQQPVVDPEADPVGEADILADLGVSAQRLLKLCAHEGMLPADVTAEVCQVLGCADEVEELREV</sequence>
<keyword evidence="2" id="KW-1185">Reference proteome</keyword>
<dbReference type="AlphaFoldDB" id="A0A109IJE3"/>
<dbReference type="EMBL" id="LT607752">
    <property type="protein sequence ID" value="SCG75853.1"/>
    <property type="molecule type" value="Genomic_DNA"/>
</dbReference>
<dbReference type="OrthoDB" id="3826766at2"/>
<evidence type="ECO:0000313" key="1">
    <source>
        <dbReference type="EMBL" id="SCG75853.1"/>
    </source>
</evidence>
<dbReference type="NCBIfam" id="TIGR03941">
    <property type="entry name" value="tRNA_deam_assoc"/>
    <property type="match status" value="1"/>
</dbReference>
<accession>A0A109IJE3</accession>
<gene>
    <name evidence="1" type="ORF">GA0070623_4050</name>
</gene>
<organism evidence="1 2">
    <name type="scientific">Micromonospora rifamycinica</name>
    <dbReference type="NCBI Taxonomy" id="291594"/>
    <lineage>
        <taxon>Bacteria</taxon>
        <taxon>Bacillati</taxon>
        <taxon>Actinomycetota</taxon>
        <taxon>Actinomycetes</taxon>
        <taxon>Micromonosporales</taxon>
        <taxon>Micromonosporaceae</taxon>
        <taxon>Micromonospora</taxon>
    </lineage>
</organism>
<protein>
    <submittedName>
        <fullName evidence="1">Putative tRNA adenosine deaminase-associated protein</fullName>
    </submittedName>
</protein>
<reference evidence="2" key="1">
    <citation type="submission" date="2016-06" db="EMBL/GenBank/DDBJ databases">
        <authorList>
            <person name="Varghese N."/>
            <person name="Submissions Spin"/>
        </authorList>
    </citation>
    <scope>NUCLEOTIDE SEQUENCE [LARGE SCALE GENOMIC DNA]</scope>
    <source>
        <strain evidence="2">DSM 44983</strain>
    </source>
</reference>
<name>A0A109IJE3_9ACTN</name>
<dbReference type="RefSeq" id="WP_067309891.1">
    <property type="nucleotide sequence ID" value="NZ_LRMV01000083.1"/>
</dbReference>